<organism evidence="2">
    <name type="scientific">Homo sapiens</name>
    <name type="common">Human</name>
    <dbReference type="NCBI Taxonomy" id="9606"/>
    <lineage>
        <taxon>Eukaryota</taxon>
        <taxon>Metazoa</taxon>
        <taxon>Chordata</taxon>
        <taxon>Craniata</taxon>
        <taxon>Vertebrata</taxon>
        <taxon>Euteleostomi</taxon>
        <taxon>Mammalia</taxon>
        <taxon>Eutheria</taxon>
        <taxon>Euarchontoglires</taxon>
        <taxon>Primates</taxon>
        <taxon>Haplorrhini</taxon>
        <taxon>Catarrhini</taxon>
        <taxon>Hominidae</taxon>
        <taxon>Homo</taxon>
    </lineage>
</organism>
<evidence type="ECO:0000256" key="1">
    <source>
        <dbReference type="SAM" id="MobiDB-lite"/>
    </source>
</evidence>
<protein>
    <submittedName>
        <fullName evidence="2">Alternative protein FMN1</fullName>
    </submittedName>
</protein>
<dbReference type="ChiTaRS" id="FMN1">
    <property type="organism name" value="human"/>
</dbReference>
<gene>
    <name evidence="2" type="primary">FMN1</name>
</gene>
<dbReference type="AlphaFoldDB" id="L8EC76"/>
<feature type="region of interest" description="Disordered" evidence="1">
    <location>
        <begin position="1"/>
        <end position="42"/>
    </location>
</feature>
<dbReference type="OrthoDB" id="427644at2759"/>
<proteinExistence type="predicted"/>
<reference evidence="2" key="1">
    <citation type="journal article" date="2013" name="PLoS ONE">
        <title>Direct detection of alternative open reading frames translation products in human significantly expands the proteome.</title>
        <authorList>
            <person name="Vanderperre B."/>
            <person name="Lucier J.-F."/>
            <person name="Motard J."/>
            <person name="Tremblay G."/>
            <person name="Vanderperre S."/>
            <person name="Wisztorski M."/>
            <person name="Salzet M."/>
            <person name="Boisvert F.-M."/>
            <person name="Roucou X."/>
        </authorList>
    </citation>
    <scope>NUCLEOTIDE SEQUENCE</scope>
</reference>
<dbReference type="EMBL" id="HF583585">
    <property type="protein sequence ID" value="CCQ43082.1"/>
    <property type="molecule type" value="Genomic_DNA"/>
</dbReference>
<evidence type="ECO:0000313" key="2">
    <source>
        <dbReference type="EMBL" id="CCQ43082.1"/>
    </source>
</evidence>
<name>L8EC76_HUMAN</name>
<accession>L8EC76</accession>
<sequence>MCAFPPMMTALQRPSEMCASRQTERPSSSPVKVKARQPEVIN</sequence>